<dbReference type="GO" id="GO:0016042">
    <property type="term" value="P:lipid catabolic process"/>
    <property type="evidence" value="ECO:0007669"/>
    <property type="project" value="InterPro"/>
</dbReference>
<dbReference type="Proteomes" id="UP000094053">
    <property type="component" value="Unassembled WGS sequence"/>
</dbReference>
<dbReference type="EMBL" id="MIHA01000011">
    <property type="protein sequence ID" value="ODQ89230.1"/>
    <property type="molecule type" value="Genomic_DNA"/>
</dbReference>
<dbReference type="STRING" id="1776.BHQ18_16540"/>
<reference evidence="4" key="1">
    <citation type="submission" date="2016-09" db="EMBL/GenBank/DDBJ databases">
        <authorList>
            <person name="Greninger A.L."/>
            <person name="Jerome K.R."/>
            <person name="Mcnair B."/>
            <person name="Wallis C."/>
            <person name="Fang F."/>
        </authorList>
    </citation>
    <scope>NUCLEOTIDE SEQUENCE [LARGE SCALE GENOMIC DNA]</scope>
    <source>
        <strain evidence="4">M6</strain>
    </source>
</reference>
<evidence type="ECO:0000313" key="3">
    <source>
        <dbReference type="EMBL" id="ODQ89230.1"/>
    </source>
</evidence>
<comment type="caution">
    <text evidence="3">The sequence shown here is derived from an EMBL/GenBank/DDBJ whole genome shotgun (WGS) entry which is preliminary data.</text>
</comment>
<evidence type="ECO:0000313" key="4">
    <source>
        <dbReference type="Proteomes" id="UP000094053"/>
    </source>
</evidence>
<dbReference type="Pfam" id="PF03583">
    <property type="entry name" value="LIP"/>
    <property type="match status" value="1"/>
</dbReference>
<dbReference type="PIRSF" id="PIRSF029171">
    <property type="entry name" value="Esterase_LipA"/>
    <property type="match status" value="1"/>
</dbReference>
<keyword evidence="4" id="KW-1185">Reference proteome</keyword>
<keyword evidence="2" id="KW-0472">Membrane</keyword>
<keyword evidence="2" id="KW-1133">Transmembrane helix</keyword>
<name>A0A1E3RH84_MYCFV</name>
<dbReference type="InterPro" id="IPR005152">
    <property type="entry name" value="Lipase_secreted"/>
</dbReference>
<dbReference type="AlphaFoldDB" id="A0A1E3RH84"/>
<proteinExistence type="predicted"/>
<accession>A0A1E3RH84</accession>
<dbReference type="SUPFAM" id="SSF53474">
    <property type="entry name" value="alpha/beta-Hydrolases"/>
    <property type="match status" value="1"/>
</dbReference>
<evidence type="ECO:0008006" key="5">
    <source>
        <dbReference type="Google" id="ProtNLM"/>
    </source>
</evidence>
<keyword evidence="2" id="KW-0812">Transmembrane</keyword>
<organism evidence="3 4">
    <name type="scientific">Mycolicibacterium flavescens</name>
    <name type="common">Mycobacterium flavescens</name>
    <dbReference type="NCBI Taxonomy" id="1776"/>
    <lineage>
        <taxon>Bacteria</taxon>
        <taxon>Bacillati</taxon>
        <taxon>Actinomycetota</taxon>
        <taxon>Actinomycetes</taxon>
        <taxon>Mycobacteriales</taxon>
        <taxon>Mycobacteriaceae</taxon>
        <taxon>Mycolicibacterium</taxon>
    </lineage>
</organism>
<evidence type="ECO:0000256" key="2">
    <source>
        <dbReference type="SAM" id="Phobius"/>
    </source>
</evidence>
<feature type="region of interest" description="Disordered" evidence="1">
    <location>
        <begin position="65"/>
        <end position="85"/>
    </location>
</feature>
<feature type="transmembrane region" description="Helical" evidence="2">
    <location>
        <begin position="17"/>
        <end position="39"/>
    </location>
</feature>
<dbReference type="PANTHER" id="PTHR34853">
    <property type="match status" value="1"/>
</dbReference>
<dbReference type="GO" id="GO:0004806">
    <property type="term" value="F:triacylglycerol lipase activity"/>
    <property type="evidence" value="ECO:0007669"/>
    <property type="project" value="InterPro"/>
</dbReference>
<gene>
    <name evidence="3" type="ORF">BHQ18_16540</name>
</gene>
<dbReference type="Gene3D" id="3.40.50.1820">
    <property type="entry name" value="alpha/beta hydrolase"/>
    <property type="match status" value="2"/>
</dbReference>
<dbReference type="PANTHER" id="PTHR34853:SF1">
    <property type="entry name" value="LIPASE 5"/>
    <property type="match status" value="1"/>
</dbReference>
<evidence type="ECO:0000256" key="1">
    <source>
        <dbReference type="SAM" id="MobiDB-lite"/>
    </source>
</evidence>
<protein>
    <recommendedName>
        <fullName evidence="5">Secretory lipase</fullName>
    </recommendedName>
</protein>
<dbReference type="InterPro" id="IPR029058">
    <property type="entry name" value="AB_hydrolase_fold"/>
</dbReference>
<sequence length="402" mass="41940">MSCTCDRGSRPGVRRSLWSAAAVVAVAAVAAVVVVVVGVRGDDDQPADNGPGSLVAVTELPTAATASGKRRMQRASVTYRSTSGDGGPTDVTGMVFIPAGPPPEGGWPVVGVGHPTTGIDEECAPSRSPTLRGMLGFVGGLIDRGWAVAVTDYAGLGTPGPHRYFDHRTAAFNVIDSVRALRHVYPSASPRWAAFGASQGGAAVWAADEQAGGYAPELDLVGAAAIAPAADMSGLVDKAAAGTMTVDQTRSLATTVEALARIHPDLHRDDYRRGAVAQYWDVLTACRGDVEDRRPAAESAVRPGDLAPADPEAADRLRAYLQAWSVPQGPLSAPLFVAYGGRDASIDEQWTRDAVARACSISGPVESQHQPDSDHHNVDFAAALTWLADRFADEPVRNTCAT</sequence>